<dbReference type="SUPFAM" id="SSF53474">
    <property type="entry name" value="alpha/beta-Hydrolases"/>
    <property type="match status" value="1"/>
</dbReference>
<dbReference type="FunCoup" id="W2RWW1">
    <property type="interactions" value="253"/>
</dbReference>
<evidence type="ECO:0000256" key="3">
    <source>
        <dbReference type="ARBA" id="ARBA00022801"/>
    </source>
</evidence>
<evidence type="ECO:0000256" key="5">
    <source>
        <dbReference type="ARBA" id="ARBA00054277"/>
    </source>
</evidence>
<evidence type="ECO:0000256" key="2">
    <source>
        <dbReference type="ARBA" id="ARBA00022679"/>
    </source>
</evidence>
<dbReference type="InterPro" id="IPR012020">
    <property type="entry name" value="ABHD4"/>
</dbReference>
<dbReference type="GO" id="GO:0051793">
    <property type="term" value="P:medium-chain fatty acid catabolic process"/>
    <property type="evidence" value="ECO:0007669"/>
    <property type="project" value="UniProtKB-ARBA"/>
</dbReference>
<dbReference type="InterPro" id="IPR050960">
    <property type="entry name" value="AB_hydrolase_4_sf"/>
</dbReference>
<dbReference type="PANTHER" id="PTHR10794">
    <property type="entry name" value="ABHYDROLASE DOMAIN-CONTAINING PROTEIN"/>
    <property type="match status" value="1"/>
</dbReference>
<evidence type="ECO:0000259" key="9">
    <source>
        <dbReference type="PROSITE" id="PS50207"/>
    </source>
</evidence>
<keyword evidence="3" id="KW-0378">Hydrolase</keyword>
<dbReference type="EMBL" id="KB822720">
    <property type="protein sequence ID" value="ETN40820.1"/>
    <property type="molecule type" value="Genomic_DNA"/>
</dbReference>
<name>W2RWW1_CYPE1</name>
<keyword evidence="11" id="KW-1185">Reference proteome</keyword>
<dbReference type="PANTHER" id="PTHR10794:SF63">
    <property type="entry name" value="ALPHA_BETA HYDROLASE 1, ISOFORM A"/>
    <property type="match status" value="1"/>
</dbReference>
<dbReference type="GeneID" id="19972439"/>
<evidence type="ECO:0000313" key="10">
    <source>
        <dbReference type="EMBL" id="ETN40820.1"/>
    </source>
</evidence>
<dbReference type="Proteomes" id="UP000030752">
    <property type="component" value="Unassembled WGS sequence"/>
</dbReference>
<comment type="catalytic activity">
    <reaction evidence="4">
        <text>an aliphatic alcohol + acetyl-CoA = an acetyl ester + CoA</text>
        <dbReference type="Rhea" id="RHEA:17229"/>
        <dbReference type="ChEBI" id="CHEBI:2571"/>
        <dbReference type="ChEBI" id="CHEBI:47622"/>
        <dbReference type="ChEBI" id="CHEBI:57287"/>
        <dbReference type="ChEBI" id="CHEBI:57288"/>
        <dbReference type="EC" id="2.3.1.84"/>
    </reaction>
</comment>
<dbReference type="Pfam" id="PF00561">
    <property type="entry name" value="Abhydrolase_1"/>
    <property type="match status" value="1"/>
</dbReference>
<dbReference type="PROSITE" id="PS50207">
    <property type="entry name" value="CASPASE_P10"/>
    <property type="match status" value="1"/>
</dbReference>
<dbReference type="STRING" id="1220924.W2RWW1"/>
<dbReference type="InterPro" id="IPR029058">
    <property type="entry name" value="AB_hydrolase_fold"/>
</dbReference>
<dbReference type="GO" id="GO:0051792">
    <property type="term" value="P:medium-chain fatty acid biosynthetic process"/>
    <property type="evidence" value="ECO:0007669"/>
    <property type="project" value="TreeGrafter"/>
</dbReference>
<evidence type="ECO:0000256" key="6">
    <source>
        <dbReference type="ARBA" id="ARBA00066969"/>
    </source>
</evidence>
<dbReference type="GO" id="GO:0006508">
    <property type="term" value="P:proteolysis"/>
    <property type="evidence" value="ECO:0007669"/>
    <property type="project" value="InterPro"/>
</dbReference>
<accession>W2RWW1</accession>
<dbReference type="GO" id="GO:0008126">
    <property type="term" value="F:acetylesterase activity"/>
    <property type="evidence" value="ECO:0007669"/>
    <property type="project" value="TreeGrafter"/>
</dbReference>
<keyword evidence="2" id="KW-0808">Transferase</keyword>
<dbReference type="GO" id="GO:0004026">
    <property type="term" value="F:alcohol O-acetyltransferase activity"/>
    <property type="evidence" value="ECO:0007669"/>
    <property type="project" value="UniProtKB-EC"/>
</dbReference>
<dbReference type="RefSeq" id="XP_008717663.1">
    <property type="nucleotide sequence ID" value="XM_008719441.1"/>
</dbReference>
<dbReference type="AlphaFoldDB" id="W2RWW1"/>
<dbReference type="EC" id="2.3.1.84" evidence="6"/>
<feature type="active site" description="Charge relay system" evidence="8">
    <location>
        <position position="210"/>
    </location>
</feature>
<reference evidence="10 11" key="1">
    <citation type="submission" date="2013-03" db="EMBL/GenBank/DDBJ databases">
        <title>The Genome Sequence of Phialophora europaea CBS 101466.</title>
        <authorList>
            <consortium name="The Broad Institute Genomics Platform"/>
            <person name="Cuomo C."/>
            <person name="de Hoog S."/>
            <person name="Gorbushina A."/>
            <person name="Walker B."/>
            <person name="Young S.K."/>
            <person name="Zeng Q."/>
            <person name="Gargeya S."/>
            <person name="Fitzgerald M."/>
            <person name="Haas B."/>
            <person name="Abouelleil A."/>
            <person name="Allen A.W."/>
            <person name="Alvarado L."/>
            <person name="Arachchi H.M."/>
            <person name="Berlin A.M."/>
            <person name="Chapman S.B."/>
            <person name="Gainer-Dewar J."/>
            <person name="Goldberg J."/>
            <person name="Griggs A."/>
            <person name="Gujja S."/>
            <person name="Hansen M."/>
            <person name="Howarth C."/>
            <person name="Imamovic A."/>
            <person name="Ireland A."/>
            <person name="Larimer J."/>
            <person name="McCowan C."/>
            <person name="Murphy C."/>
            <person name="Pearson M."/>
            <person name="Poon T.W."/>
            <person name="Priest M."/>
            <person name="Roberts A."/>
            <person name="Saif S."/>
            <person name="Shea T."/>
            <person name="Sisk P."/>
            <person name="Sykes S."/>
            <person name="Wortman J."/>
            <person name="Nusbaum C."/>
            <person name="Birren B."/>
        </authorList>
    </citation>
    <scope>NUCLEOTIDE SEQUENCE [LARGE SCALE GENOMIC DNA]</scope>
    <source>
        <strain evidence="10 11">CBS 101466</strain>
    </source>
</reference>
<dbReference type="PIRSF" id="PIRSF005211">
    <property type="entry name" value="Ab_hydro_YheT"/>
    <property type="match status" value="1"/>
</dbReference>
<feature type="active site" description="Charge relay system" evidence="8">
    <location>
        <position position="368"/>
    </location>
</feature>
<protein>
    <recommendedName>
        <fullName evidence="6">alcohol O-acetyltransferase</fullName>
        <ecNumber evidence="6">2.3.1.84</ecNumber>
    </recommendedName>
    <alternativeName>
        <fullName evidence="7">Alcohol O-acetyltransferase</fullName>
    </alternativeName>
</protein>
<evidence type="ECO:0000256" key="4">
    <source>
        <dbReference type="ARBA" id="ARBA00050620"/>
    </source>
</evidence>
<dbReference type="eggNOG" id="KOG1838">
    <property type="taxonomic scope" value="Eukaryota"/>
</dbReference>
<evidence type="ECO:0000313" key="11">
    <source>
        <dbReference type="Proteomes" id="UP000030752"/>
    </source>
</evidence>
<dbReference type="Gene3D" id="3.40.50.1820">
    <property type="entry name" value="alpha/beta hydrolase"/>
    <property type="match status" value="1"/>
</dbReference>
<feature type="active site" description="Charge relay system" evidence="8">
    <location>
        <position position="339"/>
    </location>
</feature>
<comment type="function">
    <text evidence="5">Displays enzymatic activity both for medium-chain fatty acid (MCFA) ethyl ester synthesis and hydrolysis (esterase activity). MCFA are toxic for yeast and this enzyme could thus be involved in their detoxification by esterification.</text>
</comment>
<evidence type="ECO:0000256" key="1">
    <source>
        <dbReference type="ARBA" id="ARBA00010884"/>
    </source>
</evidence>
<dbReference type="InParanoid" id="W2RWW1"/>
<evidence type="ECO:0000256" key="8">
    <source>
        <dbReference type="PIRSR" id="PIRSR005211-1"/>
    </source>
</evidence>
<sequence>MSRLFGKAKVSFHHAQTTLCLPLKSGGSVALADLIKPLTPSCWLNPFIFNGDAQTVATLVKSMPVKIHYKRRIFEADDPAYLGHFAVDFVAPPSKDHDDKLPPRTTYYSEDEFANIGSDDTKPMLVVLHGLSGGSHEMYLRAFLEPLVASEHNPQGGGWEACVVISRGCSMTTISSTILYNARATWDVRQTVKWLRKKFPNRPLFGAGFSLGGNILTNYLGEEGEKCELQAAVVFSSVWNMEVAAKALQRTWWHKEVYNRALGTNMKKLFERHVDQISKIPGINVDKVRNITYLFEFDRYVQGPTWGYPSEGAYYRDASSIDAMLGIRIPLLAIHAEDDPVCCSEVLPVQEVQVTPYVVLCSTTLGGHLGWFENGGGRWFVKPSTSFLDKMYKDVQLDKISRDELGPLEGYVKRDKRAPLRPVFDPVRRKLHLPVDQ</sequence>
<dbReference type="InterPro" id="IPR000073">
    <property type="entry name" value="AB_hydrolase_1"/>
</dbReference>
<feature type="domain" description="Caspase family p10" evidence="9">
    <location>
        <begin position="348"/>
        <end position="400"/>
    </location>
</feature>
<comment type="similarity">
    <text evidence="1">Belongs to the AB hydrolase superfamily. AB hydrolase 4 family.</text>
</comment>
<dbReference type="GO" id="GO:0004197">
    <property type="term" value="F:cysteine-type endopeptidase activity"/>
    <property type="evidence" value="ECO:0007669"/>
    <property type="project" value="InterPro"/>
</dbReference>
<evidence type="ECO:0000256" key="7">
    <source>
        <dbReference type="ARBA" id="ARBA00080774"/>
    </source>
</evidence>
<dbReference type="VEuPathDB" id="FungiDB:HMPREF1541_05100"/>
<gene>
    <name evidence="10" type="ORF">HMPREF1541_05100</name>
</gene>
<organism evidence="10 11">
    <name type="scientific">Cyphellophora europaea (strain CBS 101466)</name>
    <name type="common">Phialophora europaea</name>
    <dbReference type="NCBI Taxonomy" id="1220924"/>
    <lineage>
        <taxon>Eukaryota</taxon>
        <taxon>Fungi</taxon>
        <taxon>Dikarya</taxon>
        <taxon>Ascomycota</taxon>
        <taxon>Pezizomycotina</taxon>
        <taxon>Eurotiomycetes</taxon>
        <taxon>Chaetothyriomycetidae</taxon>
        <taxon>Chaetothyriales</taxon>
        <taxon>Cyphellophoraceae</taxon>
        <taxon>Cyphellophora</taxon>
    </lineage>
</organism>
<dbReference type="GO" id="GO:0047372">
    <property type="term" value="F:monoacylglycerol lipase activity"/>
    <property type="evidence" value="ECO:0007669"/>
    <property type="project" value="TreeGrafter"/>
</dbReference>
<proteinExistence type="inferred from homology"/>
<dbReference type="OrthoDB" id="5954035at2759"/>
<dbReference type="InterPro" id="IPR002138">
    <property type="entry name" value="Pept_C14_p10"/>
</dbReference>
<dbReference type="FunFam" id="3.40.50.1820:FF:000137">
    <property type="entry name" value="EEB1p Acyl-coenzymeA:ethanol O-acyltransferase"/>
    <property type="match status" value="1"/>
</dbReference>
<dbReference type="HOGENOM" id="CLU_032487_1_0_1"/>